<dbReference type="EMBL" id="RPFW01000013">
    <property type="protein sequence ID" value="TVY99110.1"/>
    <property type="molecule type" value="Genomic_DNA"/>
</dbReference>
<proteinExistence type="predicted"/>
<keyword evidence="1" id="KW-0732">Signal</keyword>
<dbReference type="Proteomes" id="UP000460272">
    <property type="component" value="Unassembled WGS sequence"/>
</dbReference>
<dbReference type="AlphaFoldDB" id="A0A6P2BN60"/>
<accession>A0A6P2BN60</accession>
<feature type="chain" id="PRO_5038905942" description="LppX_LprAFG lipoprotein" evidence="1">
    <location>
        <begin position="21"/>
        <end position="316"/>
    </location>
</feature>
<evidence type="ECO:0000256" key="1">
    <source>
        <dbReference type="SAM" id="SignalP"/>
    </source>
</evidence>
<keyword evidence="3" id="KW-1185">Reference proteome</keyword>
<protein>
    <recommendedName>
        <fullName evidence="4">LppX_LprAFG lipoprotein</fullName>
    </recommendedName>
</protein>
<reference evidence="2 3" key="1">
    <citation type="submission" date="2018-11" db="EMBL/GenBank/DDBJ databases">
        <title>Trebonia kvetii gen.nov., sp.nov., a novel acidophilic actinobacterium, and proposal of the new actinobacterial family Treboniaceae fam. nov.</title>
        <authorList>
            <person name="Rapoport D."/>
            <person name="Sagova-Mareckova M."/>
            <person name="Sedlacek I."/>
            <person name="Provaznik J."/>
            <person name="Kralova S."/>
            <person name="Pavlinic D."/>
            <person name="Benes V."/>
            <person name="Kopecky J."/>
        </authorList>
    </citation>
    <scope>NUCLEOTIDE SEQUENCE [LARGE SCALE GENOMIC DNA]</scope>
    <source>
        <strain evidence="2 3">15Tr583</strain>
    </source>
</reference>
<sequence>MLALTTMLTLAGAGCAAVHAAGPTKVAAAHVTAPGSSRPATTDLSPKQRAEADAAGILAAFAVPPGAARLTQAPSAGGGALKKPPQAPGDSDLIDKAAWYRAPGTPQAVLAWESHHAPKSFARTGSGSGSAAGGVSFRFDMYALPAITRLLDSRGMLVEVIPAGANTTDVRVDAQVTWVPARAAASMISSGDVHAATLTLAPLANGHSKPPKSVSVTAKAKVAALVKLVNTMQSASPAIYAGCQPNGYGALTLTFAAQPGAHALAAAAISLDACEYTTLTIGGHHYNLGGPGPDYGHGVAVKATRAAGLTWKIPGY</sequence>
<evidence type="ECO:0008006" key="4">
    <source>
        <dbReference type="Google" id="ProtNLM"/>
    </source>
</evidence>
<organism evidence="2 3">
    <name type="scientific">Trebonia kvetii</name>
    <dbReference type="NCBI Taxonomy" id="2480626"/>
    <lineage>
        <taxon>Bacteria</taxon>
        <taxon>Bacillati</taxon>
        <taxon>Actinomycetota</taxon>
        <taxon>Actinomycetes</taxon>
        <taxon>Streptosporangiales</taxon>
        <taxon>Treboniaceae</taxon>
        <taxon>Trebonia</taxon>
    </lineage>
</organism>
<comment type="caution">
    <text evidence="2">The sequence shown here is derived from an EMBL/GenBank/DDBJ whole genome shotgun (WGS) entry which is preliminary data.</text>
</comment>
<evidence type="ECO:0000313" key="2">
    <source>
        <dbReference type="EMBL" id="TVY99110.1"/>
    </source>
</evidence>
<name>A0A6P2BN60_9ACTN</name>
<feature type="signal peptide" evidence="1">
    <location>
        <begin position="1"/>
        <end position="20"/>
    </location>
</feature>
<gene>
    <name evidence="2" type="ORF">EAS64_41840</name>
</gene>
<evidence type="ECO:0000313" key="3">
    <source>
        <dbReference type="Proteomes" id="UP000460272"/>
    </source>
</evidence>